<keyword evidence="8" id="KW-1185">Reference proteome</keyword>
<evidence type="ECO:0000256" key="1">
    <source>
        <dbReference type="ARBA" id="ARBA00005800"/>
    </source>
</evidence>
<dbReference type="Pfam" id="PF05920">
    <property type="entry name" value="Homeobox_KN"/>
    <property type="match status" value="1"/>
</dbReference>
<proteinExistence type="inferred from homology"/>
<dbReference type="CDD" id="cd00086">
    <property type="entry name" value="homeodomain"/>
    <property type="match status" value="1"/>
</dbReference>
<accession>A0A0D7AHF4</accession>
<protein>
    <recommendedName>
        <fullName evidence="6">KN homeodomain domain-containing protein</fullName>
    </recommendedName>
</protein>
<keyword evidence="4" id="KW-0539">Nucleus</keyword>
<evidence type="ECO:0000256" key="5">
    <source>
        <dbReference type="SAM" id="MobiDB-lite"/>
    </source>
</evidence>
<feature type="compositionally biased region" description="Low complexity" evidence="5">
    <location>
        <begin position="461"/>
        <end position="472"/>
    </location>
</feature>
<feature type="region of interest" description="Disordered" evidence="5">
    <location>
        <begin position="457"/>
        <end position="481"/>
    </location>
</feature>
<dbReference type="GO" id="GO:0006355">
    <property type="term" value="P:regulation of DNA-templated transcription"/>
    <property type="evidence" value="ECO:0007669"/>
    <property type="project" value="InterPro"/>
</dbReference>
<evidence type="ECO:0000313" key="8">
    <source>
        <dbReference type="Proteomes" id="UP000054144"/>
    </source>
</evidence>
<evidence type="ECO:0000256" key="2">
    <source>
        <dbReference type="ARBA" id="ARBA00023125"/>
    </source>
</evidence>
<evidence type="ECO:0000256" key="3">
    <source>
        <dbReference type="ARBA" id="ARBA00023155"/>
    </source>
</evidence>
<dbReference type="Gene3D" id="1.10.10.60">
    <property type="entry name" value="Homeodomain-like"/>
    <property type="match status" value="1"/>
</dbReference>
<dbReference type="AlphaFoldDB" id="A0A0D7AHF4"/>
<keyword evidence="3" id="KW-0371">Homeobox</keyword>
<gene>
    <name evidence="7" type="ORF">FISHEDRAFT_70933</name>
</gene>
<dbReference type="OrthoDB" id="250329at2759"/>
<evidence type="ECO:0000259" key="6">
    <source>
        <dbReference type="Pfam" id="PF05920"/>
    </source>
</evidence>
<feature type="compositionally biased region" description="Basic and acidic residues" evidence="5">
    <location>
        <begin position="240"/>
        <end position="249"/>
    </location>
</feature>
<dbReference type="GO" id="GO:0003677">
    <property type="term" value="F:DNA binding"/>
    <property type="evidence" value="ECO:0007669"/>
    <property type="project" value="UniProtKB-KW"/>
</dbReference>
<evidence type="ECO:0000256" key="4">
    <source>
        <dbReference type="ARBA" id="ARBA00023242"/>
    </source>
</evidence>
<feature type="domain" description="KN homeodomain" evidence="6">
    <location>
        <begin position="120"/>
        <end position="159"/>
    </location>
</feature>
<reference evidence="7 8" key="1">
    <citation type="journal article" date="2015" name="Fungal Genet. Biol.">
        <title>Evolution of novel wood decay mechanisms in Agaricales revealed by the genome sequences of Fistulina hepatica and Cylindrobasidium torrendii.</title>
        <authorList>
            <person name="Floudas D."/>
            <person name="Held B.W."/>
            <person name="Riley R."/>
            <person name="Nagy L.G."/>
            <person name="Koehler G."/>
            <person name="Ransdell A.S."/>
            <person name="Younus H."/>
            <person name="Chow J."/>
            <person name="Chiniquy J."/>
            <person name="Lipzen A."/>
            <person name="Tritt A."/>
            <person name="Sun H."/>
            <person name="Haridas S."/>
            <person name="LaButti K."/>
            <person name="Ohm R.A."/>
            <person name="Kues U."/>
            <person name="Blanchette R.A."/>
            <person name="Grigoriev I.V."/>
            <person name="Minto R.E."/>
            <person name="Hibbett D.S."/>
        </authorList>
    </citation>
    <scope>NUCLEOTIDE SEQUENCE [LARGE SCALE GENOMIC DNA]</scope>
    <source>
        <strain evidence="7 8">ATCC 64428</strain>
    </source>
</reference>
<name>A0A0D7AHF4_9AGAR</name>
<dbReference type="InterPro" id="IPR008422">
    <property type="entry name" value="KN_HD"/>
</dbReference>
<organism evidence="7 8">
    <name type="scientific">Fistulina hepatica ATCC 64428</name>
    <dbReference type="NCBI Taxonomy" id="1128425"/>
    <lineage>
        <taxon>Eukaryota</taxon>
        <taxon>Fungi</taxon>
        <taxon>Dikarya</taxon>
        <taxon>Basidiomycota</taxon>
        <taxon>Agaricomycotina</taxon>
        <taxon>Agaricomycetes</taxon>
        <taxon>Agaricomycetidae</taxon>
        <taxon>Agaricales</taxon>
        <taxon>Fistulinaceae</taxon>
        <taxon>Fistulina</taxon>
    </lineage>
</organism>
<evidence type="ECO:0000313" key="7">
    <source>
        <dbReference type="EMBL" id="KIY51295.1"/>
    </source>
</evidence>
<dbReference type="SUPFAM" id="SSF46689">
    <property type="entry name" value="Homeodomain-like"/>
    <property type="match status" value="1"/>
</dbReference>
<dbReference type="InterPro" id="IPR001356">
    <property type="entry name" value="HD"/>
</dbReference>
<dbReference type="InterPro" id="IPR009057">
    <property type="entry name" value="Homeodomain-like_sf"/>
</dbReference>
<keyword evidence="2" id="KW-0238">DNA-binding</keyword>
<dbReference type="Proteomes" id="UP000054144">
    <property type="component" value="Unassembled WGS sequence"/>
</dbReference>
<feature type="region of interest" description="Disordered" evidence="5">
    <location>
        <begin position="239"/>
        <end position="321"/>
    </location>
</feature>
<dbReference type="EMBL" id="KN881666">
    <property type="protein sequence ID" value="KIY51295.1"/>
    <property type="molecule type" value="Genomic_DNA"/>
</dbReference>
<sequence length="842" mass="91697">MNDPFDMSSLREQLSSLDTAFFSALTKGPDALLAFESQYASLVDVLTQRPVGASVLPYNKVFGLQMVAEAVRDMELFTIGTFSRLVADIDSKPMEALFGDAAYSRSGASCPTYIAHAYRWLLDNIHNPYPCKDEKQAIANASDCDYRQVHLWFSRARSRIGWNKLRKEVFEGRLADMVAAATQVFHGSKSGSTRAPVPQDQQNQFFAIREAAYDLYAHLFNESDTLRVMVSNLRLQTPEARTELSRHGSEMSGVRTRRQRKDPGLQIRELPDQRQNCKRKRGAVGDLFDPGSDVDERPGSGKRTRHAYPTPATTPEPLSRDVSLSPLLDSPVALPHPRKAHVITRVRSTMSENSDACQAPAYPLVAPEVLGHRQSITPPAIIGDLSPDPNRRSTLPSHVNLPDVQVSDEECNLHMSEFGLPAVGVAFRAPGPVREDAEDRRNGEVAQVAFCRTDYTAGVDSPASEPPSAMSSGLTGSSPTKADDLLLDLSSMMTNGIECAPRKRRYGELAPEKRRAVHRPCMVAADIPAGRDQITSVDGDIGSPPTKRRRTLVSSANISSFSGSEDDVMSSSTLAPGCCVQSRIRMRSAKRCTRTRVAGSRLRTGVESPDDPKALLAALQAVEHINGLVSNGGEEDEQREEQATKVEQLTDEDRLGAAPELLPPLHIESFDCSLLSSFTHSRVSSHSEAPRITSATHQAVATPVSVQARFPPLDTSPSCYLEMSTNENYSPCSSGTISPITPADDIQAWGFGETNAYLGMEPGENTLTFDVGVDALADLDLTYLLDDKAFECGSLSSFDLDLPVPLDSNMSYDTFLKNFDGSQPPRVAAPENGLLGPTVAAQ</sequence>
<comment type="similarity">
    <text evidence="1">Belongs to the TALE/M-ATYP homeobox family.</text>
</comment>